<evidence type="ECO:0000256" key="2">
    <source>
        <dbReference type="ARBA" id="ARBA00023002"/>
    </source>
</evidence>
<evidence type="ECO:0000313" key="5">
    <source>
        <dbReference type="Proteomes" id="UP000295131"/>
    </source>
</evidence>
<keyword evidence="2" id="KW-0560">Oxidoreductase</keyword>
<proteinExistence type="inferred from homology"/>
<reference evidence="4 5" key="1">
    <citation type="journal article" date="2013" name="Int. J. Syst. Evol. Microbiol.">
        <title>Hoeflea suaedae sp. nov., an endophytic bacterium isolated from the root of the halophyte Suaeda maritima.</title>
        <authorList>
            <person name="Chung E.J."/>
            <person name="Park J.A."/>
            <person name="Pramanik P."/>
            <person name="Bibi F."/>
            <person name="Jeon C.O."/>
            <person name="Chung Y.R."/>
        </authorList>
    </citation>
    <scope>NUCLEOTIDE SEQUENCE [LARGE SCALE GENOMIC DNA]</scope>
    <source>
        <strain evidence="4 5">YC6898</strain>
    </source>
</reference>
<dbReference type="GO" id="GO:0016491">
    <property type="term" value="F:oxidoreductase activity"/>
    <property type="evidence" value="ECO:0007669"/>
    <property type="project" value="UniProtKB-KW"/>
</dbReference>
<evidence type="ECO:0000256" key="1">
    <source>
        <dbReference type="ARBA" id="ARBA00006484"/>
    </source>
</evidence>
<dbReference type="Gene3D" id="3.40.50.720">
    <property type="entry name" value="NAD(P)-binding Rossmann-like Domain"/>
    <property type="match status" value="1"/>
</dbReference>
<keyword evidence="5" id="KW-1185">Reference proteome</keyword>
<protein>
    <submittedName>
        <fullName evidence="4">SDR family NAD(P)-dependent oxidoreductase</fullName>
    </submittedName>
</protein>
<dbReference type="InterPro" id="IPR036291">
    <property type="entry name" value="NAD(P)-bd_dom_sf"/>
</dbReference>
<dbReference type="EMBL" id="SMSI01000001">
    <property type="protein sequence ID" value="TDH39270.1"/>
    <property type="molecule type" value="Genomic_DNA"/>
</dbReference>
<dbReference type="InterPro" id="IPR020904">
    <property type="entry name" value="Sc_DH/Rdtase_CS"/>
</dbReference>
<dbReference type="PRINTS" id="PR00081">
    <property type="entry name" value="GDHRDH"/>
</dbReference>
<organism evidence="4 5">
    <name type="scientific">Pseudohoeflea suaedae</name>
    <dbReference type="NCBI Taxonomy" id="877384"/>
    <lineage>
        <taxon>Bacteria</taxon>
        <taxon>Pseudomonadati</taxon>
        <taxon>Pseudomonadota</taxon>
        <taxon>Alphaproteobacteria</taxon>
        <taxon>Hyphomicrobiales</taxon>
        <taxon>Rhizobiaceae</taxon>
        <taxon>Pseudohoeflea</taxon>
    </lineage>
</organism>
<dbReference type="SUPFAM" id="SSF51735">
    <property type="entry name" value="NAD(P)-binding Rossmann-fold domains"/>
    <property type="match status" value="1"/>
</dbReference>
<dbReference type="Proteomes" id="UP000295131">
    <property type="component" value="Unassembled WGS sequence"/>
</dbReference>
<name>A0A4R5PQ67_9HYPH</name>
<dbReference type="PROSITE" id="PS00061">
    <property type="entry name" value="ADH_SHORT"/>
    <property type="match status" value="1"/>
</dbReference>
<dbReference type="AlphaFoldDB" id="A0A4R5PQ67"/>
<dbReference type="PANTHER" id="PTHR44196:SF1">
    <property type="entry name" value="DEHYDROGENASE_REDUCTASE SDR FAMILY MEMBER 7B"/>
    <property type="match status" value="1"/>
</dbReference>
<comment type="similarity">
    <text evidence="1 3">Belongs to the short-chain dehydrogenases/reductases (SDR) family.</text>
</comment>
<accession>A0A4R5PQ67</accession>
<dbReference type="OrthoDB" id="9781689at2"/>
<sequence>MKDRTKTAVISGGAGGLGQALARALQERNWMTILIDRDTGRLPTTACQWPVTCDLTDPDARRTAFAKILKTYPEIDLVIYNAGITQICAFEGSDEASHRKVFEINYFAAVEMARAFLKSVRTARGTHLAISSVAGFSPLYHRTAYAGSKHAVEGFFKSLRSEEKGYGVKTLIAAPSFVATNIGNDQRQADGIARPGSAGDGIDYMTPDDAAAVILKGYDKACPMIPVGRIAKFAWWINRLSPRLFQRLMERNMRGKAP</sequence>
<dbReference type="InterPro" id="IPR002347">
    <property type="entry name" value="SDR_fam"/>
</dbReference>
<dbReference type="PANTHER" id="PTHR44196">
    <property type="entry name" value="DEHYDROGENASE/REDUCTASE SDR FAMILY MEMBER 7B"/>
    <property type="match status" value="1"/>
</dbReference>
<comment type="caution">
    <text evidence="4">The sequence shown here is derived from an EMBL/GenBank/DDBJ whole genome shotgun (WGS) entry which is preliminary data.</text>
</comment>
<gene>
    <name evidence="4" type="ORF">E2A64_09465</name>
</gene>
<evidence type="ECO:0000313" key="4">
    <source>
        <dbReference type="EMBL" id="TDH39270.1"/>
    </source>
</evidence>
<dbReference type="Pfam" id="PF00106">
    <property type="entry name" value="adh_short"/>
    <property type="match status" value="1"/>
</dbReference>
<dbReference type="RefSeq" id="WP_133284101.1">
    <property type="nucleotide sequence ID" value="NZ_SMSI01000001.1"/>
</dbReference>
<evidence type="ECO:0000256" key="3">
    <source>
        <dbReference type="RuleBase" id="RU000363"/>
    </source>
</evidence>
<dbReference type="PRINTS" id="PR00080">
    <property type="entry name" value="SDRFAMILY"/>
</dbReference>
<dbReference type="GO" id="GO:0016020">
    <property type="term" value="C:membrane"/>
    <property type="evidence" value="ECO:0007669"/>
    <property type="project" value="TreeGrafter"/>
</dbReference>